<gene>
    <name evidence="1" type="ORF">SAMN05444392_10843</name>
</gene>
<sequence length="105" mass="13024">MEEKPYKPMPYPKKTYQRPYKPHYPHHHYPHHPHMDYCSMMFRQMYEQLKMCQRYERKMFKKCFKHCMGHDHRHYDDCDYSSSSSSSCHYGDAPRHWAVEESTQS</sequence>
<proteinExistence type="predicted"/>
<evidence type="ECO:0000313" key="2">
    <source>
        <dbReference type="Proteomes" id="UP000184476"/>
    </source>
</evidence>
<dbReference type="Proteomes" id="UP000184476">
    <property type="component" value="Unassembled WGS sequence"/>
</dbReference>
<dbReference type="EMBL" id="FQVL01000008">
    <property type="protein sequence ID" value="SHF13117.1"/>
    <property type="molecule type" value="Genomic_DNA"/>
</dbReference>
<dbReference type="STRING" id="112248.SAMN05444392_10843"/>
<reference evidence="1 2" key="1">
    <citation type="submission" date="2016-11" db="EMBL/GenBank/DDBJ databases">
        <authorList>
            <person name="Jaros S."/>
            <person name="Januszkiewicz K."/>
            <person name="Wedrychowicz H."/>
        </authorList>
    </citation>
    <scope>NUCLEOTIDE SEQUENCE [LARGE SCALE GENOMIC DNA]</scope>
    <source>
        <strain evidence="1 2">DSM 44666</strain>
    </source>
</reference>
<name>A0A1M4Z5N7_9BACL</name>
<accession>A0A1M4Z5N7</accession>
<evidence type="ECO:0000313" key="1">
    <source>
        <dbReference type="EMBL" id="SHF13117.1"/>
    </source>
</evidence>
<protein>
    <submittedName>
        <fullName evidence="1">Uncharacterized protein</fullName>
    </submittedName>
</protein>
<dbReference type="AlphaFoldDB" id="A0A1M4Z5N7"/>
<organism evidence="1 2">
    <name type="scientific">Seinonella peptonophila</name>
    <dbReference type="NCBI Taxonomy" id="112248"/>
    <lineage>
        <taxon>Bacteria</taxon>
        <taxon>Bacillati</taxon>
        <taxon>Bacillota</taxon>
        <taxon>Bacilli</taxon>
        <taxon>Bacillales</taxon>
        <taxon>Thermoactinomycetaceae</taxon>
        <taxon>Seinonella</taxon>
    </lineage>
</organism>
<keyword evidence="2" id="KW-1185">Reference proteome</keyword>